<dbReference type="GeneID" id="20203144"/>
<dbReference type="EnsemblMetazoa" id="HelroT170257">
    <property type="protein sequence ID" value="HelroP170257"/>
    <property type="gene ID" value="HelroG170257"/>
</dbReference>
<dbReference type="Proteomes" id="UP000015101">
    <property type="component" value="Unassembled WGS sequence"/>
</dbReference>
<organism evidence="2 3">
    <name type="scientific">Helobdella robusta</name>
    <name type="common">Californian leech</name>
    <dbReference type="NCBI Taxonomy" id="6412"/>
    <lineage>
        <taxon>Eukaryota</taxon>
        <taxon>Metazoa</taxon>
        <taxon>Spiralia</taxon>
        <taxon>Lophotrochozoa</taxon>
        <taxon>Annelida</taxon>
        <taxon>Clitellata</taxon>
        <taxon>Hirudinea</taxon>
        <taxon>Rhynchobdellida</taxon>
        <taxon>Glossiphoniidae</taxon>
        <taxon>Helobdella</taxon>
    </lineage>
</organism>
<dbReference type="HOGENOM" id="CLU_2186765_0_0_1"/>
<accession>T1F2U5</accession>
<protein>
    <submittedName>
        <fullName evidence="1 2">Uncharacterized protein</fullName>
    </submittedName>
</protein>
<reference evidence="1 3" key="2">
    <citation type="journal article" date="2013" name="Nature">
        <title>Insights into bilaterian evolution from three spiralian genomes.</title>
        <authorList>
            <person name="Simakov O."/>
            <person name="Marletaz F."/>
            <person name="Cho S.J."/>
            <person name="Edsinger-Gonzales E."/>
            <person name="Havlak P."/>
            <person name="Hellsten U."/>
            <person name="Kuo D.H."/>
            <person name="Larsson T."/>
            <person name="Lv J."/>
            <person name="Arendt D."/>
            <person name="Savage R."/>
            <person name="Osoegawa K."/>
            <person name="de Jong P."/>
            <person name="Grimwood J."/>
            <person name="Chapman J.A."/>
            <person name="Shapiro H."/>
            <person name="Aerts A."/>
            <person name="Otillar R.P."/>
            <person name="Terry A.Y."/>
            <person name="Boore J.L."/>
            <person name="Grigoriev I.V."/>
            <person name="Lindberg D.R."/>
            <person name="Seaver E.C."/>
            <person name="Weisblat D.A."/>
            <person name="Putnam N.H."/>
            <person name="Rokhsar D.S."/>
        </authorList>
    </citation>
    <scope>NUCLEOTIDE SEQUENCE</scope>
</reference>
<evidence type="ECO:0000313" key="1">
    <source>
        <dbReference type="EMBL" id="ESO07716.1"/>
    </source>
</evidence>
<reference evidence="2" key="3">
    <citation type="submission" date="2015-06" db="UniProtKB">
        <authorList>
            <consortium name="EnsemblMetazoa"/>
        </authorList>
    </citation>
    <scope>IDENTIFICATION</scope>
</reference>
<gene>
    <name evidence="2" type="primary">20203144</name>
    <name evidence="1" type="ORF">HELRODRAFT_170257</name>
</gene>
<dbReference type="KEGG" id="hro:HELRODRAFT_170257"/>
<dbReference type="CTD" id="20203144"/>
<keyword evidence="3" id="KW-1185">Reference proteome</keyword>
<dbReference type="AlphaFoldDB" id="T1F2U5"/>
<proteinExistence type="predicted"/>
<sequence>MFEFQIAFRGQNESKKIGKQSLKALSRLEYLNSALNLIEQRVEIITLRIVNLQSCHTKLRQIDSIELANVTKNIILDISTNAALEILLKKARNVSGRNFTAMSLAFSTD</sequence>
<dbReference type="InParanoid" id="T1F2U5"/>
<name>T1F2U5_HELRO</name>
<dbReference type="EMBL" id="AMQM01003499">
    <property type="status" value="NOT_ANNOTATED_CDS"/>
    <property type="molecule type" value="Genomic_DNA"/>
</dbReference>
<evidence type="ECO:0000313" key="3">
    <source>
        <dbReference type="Proteomes" id="UP000015101"/>
    </source>
</evidence>
<evidence type="ECO:0000313" key="2">
    <source>
        <dbReference type="EnsemblMetazoa" id="HelroP170257"/>
    </source>
</evidence>
<reference evidence="3" key="1">
    <citation type="submission" date="2012-12" db="EMBL/GenBank/DDBJ databases">
        <authorList>
            <person name="Hellsten U."/>
            <person name="Grimwood J."/>
            <person name="Chapman J.A."/>
            <person name="Shapiro H."/>
            <person name="Aerts A."/>
            <person name="Otillar R.P."/>
            <person name="Terry A.Y."/>
            <person name="Boore J.L."/>
            <person name="Simakov O."/>
            <person name="Marletaz F."/>
            <person name="Cho S.-J."/>
            <person name="Edsinger-Gonzales E."/>
            <person name="Havlak P."/>
            <person name="Kuo D.-H."/>
            <person name="Larsson T."/>
            <person name="Lv J."/>
            <person name="Arendt D."/>
            <person name="Savage R."/>
            <person name="Osoegawa K."/>
            <person name="de Jong P."/>
            <person name="Lindberg D.R."/>
            <person name="Seaver E.C."/>
            <person name="Weisblat D.A."/>
            <person name="Putnam N.H."/>
            <person name="Grigoriev I.V."/>
            <person name="Rokhsar D.S."/>
        </authorList>
    </citation>
    <scope>NUCLEOTIDE SEQUENCE</scope>
</reference>
<dbReference type="RefSeq" id="XP_009014327.1">
    <property type="nucleotide sequence ID" value="XM_009016079.1"/>
</dbReference>
<dbReference type="EMBL" id="KB096183">
    <property type="protein sequence ID" value="ESO07716.1"/>
    <property type="molecule type" value="Genomic_DNA"/>
</dbReference>